<dbReference type="Pfam" id="PF12833">
    <property type="entry name" value="HTH_18"/>
    <property type="match status" value="1"/>
</dbReference>
<dbReference type="SUPFAM" id="SSF46689">
    <property type="entry name" value="Homeodomain-like"/>
    <property type="match status" value="2"/>
</dbReference>
<feature type="domain" description="HTH araC/xylS-type" evidence="4">
    <location>
        <begin position="195"/>
        <end position="294"/>
    </location>
</feature>
<organism evidence="5 6">
    <name type="scientific">Roseburia intestinalis XB6B4</name>
    <dbReference type="NCBI Taxonomy" id="718255"/>
    <lineage>
        <taxon>Bacteria</taxon>
        <taxon>Bacillati</taxon>
        <taxon>Bacillota</taxon>
        <taxon>Clostridia</taxon>
        <taxon>Lachnospirales</taxon>
        <taxon>Lachnospiraceae</taxon>
        <taxon>Roseburia</taxon>
    </lineage>
</organism>
<dbReference type="EMBL" id="FP929050">
    <property type="protein sequence ID" value="CBL11692.1"/>
    <property type="molecule type" value="Genomic_DNA"/>
</dbReference>
<gene>
    <name evidence="5" type="ORF">RO1_10300</name>
</gene>
<dbReference type="Gene3D" id="1.10.10.60">
    <property type="entry name" value="Homeodomain-like"/>
    <property type="match status" value="2"/>
</dbReference>
<evidence type="ECO:0000313" key="6">
    <source>
        <dbReference type="Proteomes" id="UP000008953"/>
    </source>
</evidence>
<dbReference type="GO" id="GO:0043565">
    <property type="term" value="F:sequence-specific DNA binding"/>
    <property type="evidence" value="ECO:0007669"/>
    <property type="project" value="InterPro"/>
</dbReference>
<dbReference type="HOGENOM" id="CLU_000445_88_3_9"/>
<evidence type="ECO:0000259" key="4">
    <source>
        <dbReference type="PROSITE" id="PS01124"/>
    </source>
</evidence>
<dbReference type="InterPro" id="IPR014710">
    <property type="entry name" value="RmlC-like_jellyroll"/>
</dbReference>
<keyword evidence="2 5" id="KW-0238">DNA-binding</keyword>
<name>D4KWF2_9FIRM</name>
<protein>
    <submittedName>
        <fullName evidence="5">AraC-type DNA-binding domain-containing proteins</fullName>
    </submittedName>
</protein>
<dbReference type="InterPro" id="IPR018060">
    <property type="entry name" value="HTH_AraC"/>
</dbReference>
<evidence type="ECO:0000313" key="5">
    <source>
        <dbReference type="EMBL" id="CBL11692.1"/>
    </source>
</evidence>
<evidence type="ECO:0000256" key="2">
    <source>
        <dbReference type="ARBA" id="ARBA00023125"/>
    </source>
</evidence>
<evidence type="ECO:0000256" key="3">
    <source>
        <dbReference type="ARBA" id="ARBA00023163"/>
    </source>
</evidence>
<dbReference type="GO" id="GO:0003700">
    <property type="term" value="F:DNA-binding transcription factor activity"/>
    <property type="evidence" value="ECO:0007669"/>
    <property type="project" value="InterPro"/>
</dbReference>
<keyword evidence="3" id="KW-0804">Transcription</keyword>
<accession>D4KWF2</accession>
<dbReference type="Proteomes" id="UP000008953">
    <property type="component" value="Chromosome"/>
</dbReference>
<reference evidence="5 6" key="1">
    <citation type="submission" date="2010-03" db="EMBL/GenBank/DDBJ databases">
        <title>The genome sequence of Roseburia intestinalis XB6B4.</title>
        <authorList>
            <consortium name="metaHIT consortium -- http://www.metahit.eu/"/>
            <person name="Pajon A."/>
            <person name="Turner K."/>
            <person name="Parkhill J."/>
            <person name="Bernalier A."/>
        </authorList>
    </citation>
    <scope>NUCLEOTIDE SEQUENCE [LARGE SCALE GENOMIC DNA]</scope>
    <source>
        <strain evidence="5 6">XB6B4</strain>
    </source>
</reference>
<dbReference type="PRINTS" id="PR00032">
    <property type="entry name" value="HTHARAC"/>
</dbReference>
<dbReference type="PANTHER" id="PTHR43280">
    <property type="entry name" value="ARAC-FAMILY TRANSCRIPTIONAL REGULATOR"/>
    <property type="match status" value="1"/>
</dbReference>
<dbReference type="AlphaFoldDB" id="D4KWF2"/>
<dbReference type="InterPro" id="IPR018062">
    <property type="entry name" value="HTH_AraC-typ_CS"/>
</dbReference>
<dbReference type="PROSITE" id="PS00041">
    <property type="entry name" value="HTH_ARAC_FAMILY_1"/>
    <property type="match status" value="1"/>
</dbReference>
<evidence type="ECO:0000256" key="1">
    <source>
        <dbReference type="ARBA" id="ARBA00023015"/>
    </source>
</evidence>
<dbReference type="KEGG" id="rix:RO1_10300"/>
<dbReference type="InterPro" id="IPR037923">
    <property type="entry name" value="HTH-like"/>
</dbReference>
<dbReference type="SMART" id="SM00342">
    <property type="entry name" value="HTH_ARAC"/>
    <property type="match status" value="1"/>
</dbReference>
<dbReference type="PATRIC" id="fig|718255.3.peg.2233"/>
<proteinExistence type="predicted"/>
<dbReference type="PANTHER" id="PTHR43280:SF28">
    <property type="entry name" value="HTH-TYPE TRANSCRIPTIONAL ACTIVATOR RHAS"/>
    <property type="match status" value="1"/>
</dbReference>
<dbReference type="Gene3D" id="2.60.120.10">
    <property type="entry name" value="Jelly Rolls"/>
    <property type="match status" value="1"/>
</dbReference>
<dbReference type="PROSITE" id="PS01124">
    <property type="entry name" value="HTH_ARAC_FAMILY_2"/>
    <property type="match status" value="1"/>
</dbReference>
<keyword evidence="1" id="KW-0805">Transcription regulation</keyword>
<dbReference type="InterPro" id="IPR020449">
    <property type="entry name" value="Tscrpt_reg_AraC-type_HTH"/>
</dbReference>
<dbReference type="SUPFAM" id="SSF51215">
    <property type="entry name" value="Regulatory protein AraC"/>
    <property type="match status" value="1"/>
</dbReference>
<dbReference type="Pfam" id="PF02311">
    <property type="entry name" value="AraC_binding"/>
    <property type="match status" value="1"/>
</dbReference>
<sequence>MEITMCCDNREELLDQLNPTFLFTWKGTRLKDEELYHSHDFIEMAFILSGHGRYRINGSLYDISEGDIIILNPGQKHQALCTDPSNPATEFFVGLCDVRFGDFPENYLPLHLKDLTSDPATQSPILHTSGELRQKLFKVCTAMSVENDVCRSGRYIMLKSYLMQMLILLLREQSEPVKINTGCSFESTSKKYVVDQIVNYFEDHYSEKISLDQIAENMYLSPFYISRIFKSETGDTPIRHLINIRLEKAKELLENGFDGSIQEVAAEVGYDDVYHFSKLFKKRFGMPPSKIRKLL</sequence>
<reference evidence="5 6" key="2">
    <citation type="submission" date="2010-03" db="EMBL/GenBank/DDBJ databases">
        <authorList>
            <person name="Pajon A."/>
        </authorList>
    </citation>
    <scope>NUCLEOTIDE SEQUENCE [LARGE SCALE GENOMIC DNA]</scope>
    <source>
        <strain evidence="5 6">XB6B4</strain>
    </source>
</reference>
<dbReference type="InterPro" id="IPR009057">
    <property type="entry name" value="Homeodomain-like_sf"/>
</dbReference>
<dbReference type="InterPro" id="IPR003313">
    <property type="entry name" value="AraC-bd"/>
</dbReference>